<dbReference type="STRING" id="62101.AB835_12350"/>
<dbReference type="EMBL" id="MDLC01000053">
    <property type="protein sequence ID" value="ODS22770.1"/>
    <property type="molecule type" value="Genomic_DNA"/>
</dbReference>
<accession>A0A1D2QMH0</accession>
<reference evidence="1 2" key="1">
    <citation type="journal article" date="2016" name="Appl. Environ. Microbiol.">
        <title>Lack of Overt Genome Reduction in the Bryostatin-Producing Bryozoan Symbiont "Candidatus Endobugula sertula".</title>
        <authorList>
            <person name="Miller I.J."/>
            <person name="Vanee N."/>
            <person name="Fong S.S."/>
            <person name="Lim-Fong G.E."/>
            <person name="Kwan J.C."/>
        </authorList>
    </citation>
    <scope>NUCLEOTIDE SEQUENCE [LARGE SCALE GENOMIC DNA]</scope>
    <source>
        <strain evidence="1">AB1-4</strain>
    </source>
</reference>
<dbReference type="Proteomes" id="UP000242502">
    <property type="component" value="Unassembled WGS sequence"/>
</dbReference>
<gene>
    <name evidence="1" type="ORF">AB835_12350</name>
</gene>
<sequence length="114" mass="13090">MIDAGFDHYIRAHWQALMAGKQLKYAFAVASRLKTMTMRIKRQPCQSTLLSLNDETVCFKTQPDGLLLRLLLTPIELSYSHRTQQLLRFRGLGNIADKNGNLLDVDIRYDYTGD</sequence>
<name>A0A1D2QMH0_9GAMM</name>
<evidence type="ECO:0000313" key="2">
    <source>
        <dbReference type="Proteomes" id="UP000242502"/>
    </source>
</evidence>
<evidence type="ECO:0000313" key="1">
    <source>
        <dbReference type="EMBL" id="ODS22770.1"/>
    </source>
</evidence>
<proteinExistence type="predicted"/>
<protein>
    <submittedName>
        <fullName evidence="1">Uncharacterized protein</fullName>
    </submittedName>
</protein>
<dbReference type="AlphaFoldDB" id="A0A1D2QMH0"/>
<comment type="caution">
    <text evidence="1">The sequence shown here is derived from an EMBL/GenBank/DDBJ whole genome shotgun (WGS) entry which is preliminary data.</text>
</comment>
<organism evidence="1 2">
    <name type="scientific">Candidatus Endobugula sertula</name>
    <name type="common">Bugula neritina bacterial symbiont</name>
    <dbReference type="NCBI Taxonomy" id="62101"/>
    <lineage>
        <taxon>Bacteria</taxon>
        <taxon>Pseudomonadati</taxon>
        <taxon>Pseudomonadota</taxon>
        <taxon>Gammaproteobacteria</taxon>
        <taxon>Cellvibrionales</taxon>
        <taxon>Cellvibrionaceae</taxon>
        <taxon>Candidatus Endobugula</taxon>
    </lineage>
</organism>